<sequence length="191" mass="21547">MNLMLLRVLFFCLVPIGIFILVKTIRMLKGVFSGEVITEIPFTQKDVVFDIIRPGVYAIWQKGQLFRRTPVDKFKLQINKVPSGENVSLPRSFFSPHLNGMSTARMEMNRFSAQSGTYRLTIVEGSSVSVFEKIALSLFPAKPVDYSQYFIQVRESRPVYYMIAAIPLFVLSAFCMIGGLVAGFLAPQIFA</sequence>
<feature type="transmembrane region" description="Helical" evidence="1">
    <location>
        <begin position="159"/>
        <end position="186"/>
    </location>
</feature>
<name>A0A1G7GI39_9SPHI</name>
<proteinExistence type="predicted"/>
<keyword evidence="1" id="KW-1133">Transmembrane helix</keyword>
<dbReference type="STRING" id="1391627.SAMN05216464_110157"/>
<keyword evidence="3" id="KW-1185">Reference proteome</keyword>
<accession>A0A1G7GI39</accession>
<reference evidence="2 3" key="1">
    <citation type="submission" date="2016-10" db="EMBL/GenBank/DDBJ databases">
        <authorList>
            <person name="de Groot N.N."/>
        </authorList>
    </citation>
    <scope>NUCLEOTIDE SEQUENCE [LARGE SCALE GENOMIC DNA]</scope>
    <source>
        <strain evidence="2 3">47C3B</strain>
    </source>
</reference>
<keyword evidence="1" id="KW-0812">Transmembrane</keyword>
<evidence type="ECO:0000313" key="3">
    <source>
        <dbReference type="Proteomes" id="UP000199072"/>
    </source>
</evidence>
<gene>
    <name evidence="2" type="ORF">SAMN05216464_110157</name>
</gene>
<evidence type="ECO:0000256" key="1">
    <source>
        <dbReference type="SAM" id="Phobius"/>
    </source>
</evidence>
<dbReference type="Proteomes" id="UP000199072">
    <property type="component" value="Unassembled WGS sequence"/>
</dbReference>
<feature type="transmembrane region" description="Helical" evidence="1">
    <location>
        <begin position="6"/>
        <end position="22"/>
    </location>
</feature>
<evidence type="ECO:0000313" key="2">
    <source>
        <dbReference type="EMBL" id="SDE87822.1"/>
    </source>
</evidence>
<dbReference type="RefSeq" id="WP_091152068.1">
    <property type="nucleotide sequence ID" value="NZ_FNAI01000010.1"/>
</dbReference>
<protein>
    <submittedName>
        <fullName evidence="2">Uncharacterized protein</fullName>
    </submittedName>
</protein>
<dbReference type="EMBL" id="FNAI01000010">
    <property type="protein sequence ID" value="SDE87822.1"/>
    <property type="molecule type" value="Genomic_DNA"/>
</dbReference>
<dbReference type="AlphaFoldDB" id="A0A1G7GI39"/>
<keyword evidence="1" id="KW-0472">Membrane</keyword>
<organism evidence="2 3">
    <name type="scientific">Mucilaginibacter pineti</name>
    <dbReference type="NCBI Taxonomy" id="1391627"/>
    <lineage>
        <taxon>Bacteria</taxon>
        <taxon>Pseudomonadati</taxon>
        <taxon>Bacteroidota</taxon>
        <taxon>Sphingobacteriia</taxon>
        <taxon>Sphingobacteriales</taxon>
        <taxon>Sphingobacteriaceae</taxon>
        <taxon>Mucilaginibacter</taxon>
    </lineage>
</organism>
<dbReference type="OrthoDB" id="1443121at2"/>